<feature type="region of interest" description="Disordered" evidence="1">
    <location>
        <begin position="281"/>
        <end position="311"/>
    </location>
</feature>
<proteinExistence type="predicted"/>
<feature type="compositionally biased region" description="Basic and acidic residues" evidence="1">
    <location>
        <begin position="200"/>
        <end position="219"/>
    </location>
</feature>
<dbReference type="GO" id="GO:0000226">
    <property type="term" value="P:microtubule cytoskeleton organization"/>
    <property type="evidence" value="ECO:0000318"/>
    <property type="project" value="GO_Central"/>
</dbReference>
<dbReference type="SUPFAM" id="SSF48371">
    <property type="entry name" value="ARM repeat"/>
    <property type="match status" value="1"/>
</dbReference>
<gene>
    <name evidence="3" type="ORF">TRIADDRAFT_57070</name>
</gene>
<reference evidence="3 4" key="1">
    <citation type="journal article" date="2008" name="Nature">
        <title>The Trichoplax genome and the nature of placozoans.</title>
        <authorList>
            <person name="Srivastava M."/>
            <person name="Begovic E."/>
            <person name="Chapman J."/>
            <person name="Putnam N.H."/>
            <person name="Hellsten U."/>
            <person name="Kawashima T."/>
            <person name="Kuo A."/>
            <person name="Mitros T."/>
            <person name="Salamov A."/>
            <person name="Carpenter M.L."/>
            <person name="Signorovitch A.Y."/>
            <person name="Moreno M.A."/>
            <person name="Kamm K."/>
            <person name="Grimwood J."/>
            <person name="Schmutz J."/>
            <person name="Shapiro H."/>
            <person name="Grigoriev I.V."/>
            <person name="Buss L.W."/>
            <person name="Schierwater B."/>
            <person name="Dellaporta S.L."/>
            <person name="Rokhsar D.S."/>
        </authorList>
    </citation>
    <scope>NUCLEOTIDE SEQUENCE [LARGE SCALE GENOMIC DNA]</scope>
    <source>
        <strain evidence="3 4">Grell-BS-1999</strain>
    </source>
</reference>
<feature type="region of interest" description="Disordered" evidence="1">
    <location>
        <begin position="774"/>
        <end position="846"/>
    </location>
</feature>
<dbReference type="CTD" id="6754391"/>
<dbReference type="InParanoid" id="B3S0J3"/>
<feature type="compositionally biased region" description="Polar residues" evidence="1">
    <location>
        <begin position="220"/>
        <end position="236"/>
    </location>
</feature>
<feature type="compositionally biased region" description="Polar residues" evidence="1">
    <location>
        <begin position="504"/>
        <end position="534"/>
    </location>
</feature>
<feature type="compositionally biased region" description="Polar residues" evidence="1">
    <location>
        <begin position="816"/>
        <end position="827"/>
    </location>
</feature>
<feature type="domain" description="TOG" evidence="2">
    <location>
        <begin position="538"/>
        <end position="786"/>
    </location>
</feature>
<dbReference type="Pfam" id="PF12348">
    <property type="entry name" value="CLASP_N"/>
    <property type="match status" value="1"/>
</dbReference>
<dbReference type="GO" id="GO:0005929">
    <property type="term" value="C:cilium"/>
    <property type="evidence" value="ECO:0000318"/>
    <property type="project" value="GO_Central"/>
</dbReference>
<sequence length="1063" mass="115991">MVKPLAPIGQKSPTNLFKDSHEDSKSDSDLLQHHSSLDSSGKIKDKNLLEKHSKLSLGHENRKKSPTTSIRAKKLFIQDGESSLVDRNGQTTSNELFYPSLPSNELSEITDSTAKGLSLSSTWPKMTNNEDSKDDVNRVNSLDRESSHEQAEDSSPLPMKPKLARSAQRRKKQLKKMHYDTNSQESLKTGSNALAGNDTPAKESKSSDVNRDIDSRRSNAESTRSQTGKSSISQVVDSGLGSWTGVRSQISHDSGELSDTGSNLSYFTNTTSNDIASNASYGEQKLSQNPSSLSNRSDDSTSRTSSPPVPALAKKLANTDSYLHFMADFGNSEDNLQTYPSPSNKKLNPRRKLQLHDETITPSHKNSSEDYPESISLQDKDDVMVVGHKMLNKLGASSSVMANYSANGSDSRRNSVQQVDKNITGNMPSALVGKRMRNSSQDGEMESPAVSTTLSKVTQERLKAREQPRLEKVRQRKADQHSSRLSDTQAPSTLDGHAVGARTLTKNASNQANESAPSDDTSGRQRTSAVSHSSAVKDGNTVIPVEELKPVSNPEAALRDALKNIANPEWETKHKGITLIRRLCQHHSGVLTPQLHSILVPVVSEVKNLRSQIVRNACVCLKELFNVLGKQMDQDLDLTTKTLICKASDTNVFLWDDAEKALKAMVAKVTPTKCVFTLINEGSGHKNAVIRKATAALLEPAIERLGVGRLLGGPREIAEKVIPVIEKFTSEGSSETRYYAKSIICKLIPHPEFEKHVRRVLPDSKARHLMDIAETLSTKGLGSKPTDTPSAKQRQSQASGSVTDGSRLSRFGSAGNDAQSPGNSSVTRTKRSPNRTARQESQLDLPDGMLDDLVSQSWTDRSTAIEQLVSYVNTCNISSFASHIVKVFDKFTPRLTDSMSKVNIKALGALQAMIPRLREHLGPVMNSVVPALASNLASKKKSIHDAALQTLHALVTHLDNTILIPSFANASLQSSIRSKPEMIEKLSELVKTAYDRKPQLVTHHVLPVIWDLLGGSSASASMRSAVNKLCSTAYSCMGNTLLETAKSQSLKLYHAIKELLGIS</sequence>
<feature type="compositionally biased region" description="Basic and acidic residues" evidence="1">
    <location>
        <begin position="128"/>
        <end position="151"/>
    </location>
</feature>
<dbReference type="PhylomeDB" id="B3S0J3"/>
<feature type="compositionally biased region" description="Basic and acidic residues" evidence="1">
    <location>
        <begin position="458"/>
        <end position="484"/>
    </location>
</feature>
<organism evidence="3 4">
    <name type="scientific">Trichoplax adhaerens</name>
    <name type="common">Trichoplax reptans</name>
    <dbReference type="NCBI Taxonomy" id="10228"/>
    <lineage>
        <taxon>Eukaryota</taxon>
        <taxon>Metazoa</taxon>
        <taxon>Placozoa</taxon>
        <taxon>Uniplacotomia</taxon>
        <taxon>Trichoplacea</taxon>
        <taxon>Trichoplacidae</taxon>
        <taxon>Trichoplax</taxon>
    </lineage>
</organism>
<feature type="compositionally biased region" description="Polar residues" evidence="1">
    <location>
        <begin position="88"/>
        <end position="127"/>
    </location>
</feature>
<feature type="domain" description="TOG" evidence="2">
    <location>
        <begin position="831"/>
        <end position="1062"/>
    </location>
</feature>
<dbReference type="PANTHER" id="PTHR21567">
    <property type="entry name" value="CLASP"/>
    <property type="match status" value="1"/>
</dbReference>
<feature type="compositionally biased region" description="Polar residues" evidence="1">
    <location>
        <begin position="775"/>
        <end position="806"/>
    </location>
</feature>
<dbReference type="eggNOG" id="KOG2933">
    <property type="taxonomic scope" value="Eukaryota"/>
</dbReference>
<dbReference type="SMART" id="SM01349">
    <property type="entry name" value="TOG"/>
    <property type="match status" value="2"/>
</dbReference>
<dbReference type="PANTHER" id="PTHR21567:SF87">
    <property type="entry name" value="CRESCERIN-LIKE PROTEIN CHE-12"/>
    <property type="match status" value="1"/>
</dbReference>
<evidence type="ECO:0000313" key="4">
    <source>
        <dbReference type="Proteomes" id="UP000009022"/>
    </source>
</evidence>
<dbReference type="KEGG" id="tad:TRIADDRAFT_57070"/>
<name>B3S0J3_TRIAD</name>
<dbReference type="EMBL" id="DS985246">
    <property type="protein sequence ID" value="EDV24018.1"/>
    <property type="molecule type" value="Genomic_DNA"/>
</dbReference>
<dbReference type="RefSeq" id="XP_002113544.1">
    <property type="nucleotide sequence ID" value="XM_002113508.1"/>
</dbReference>
<dbReference type="GO" id="GO:0005881">
    <property type="term" value="C:cytoplasmic microtubule"/>
    <property type="evidence" value="ECO:0000318"/>
    <property type="project" value="GO_Central"/>
</dbReference>
<dbReference type="HOGENOM" id="CLU_288915_0_0_1"/>
<feature type="region of interest" description="Disordered" evidence="1">
    <location>
        <begin position="1"/>
        <end position="236"/>
    </location>
</feature>
<dbReference type="Proteomes" id="UP000009022">
    <property type="component" value="Unassembled WGS sequence"/>
</dbReference>
<feature type="region of interest" description="Disordered" evidence="1">
    <location>
        <begin position="422"/>
        <end position="538"/>
    </location>
</feature>
<protein>
    <recommendedName>
        <fullName evidence="2">TOG domain-containing protein</fullName>
    </recommendedName>
</protein>
<keyword evidence="4" id="KW-1185">Reference proteome</keyword>
<dbReference type="InterPro" id="IPR016024">
    <property type="entry name" value="ARM-type_fold"/>
</dbReference>
<dbReference type="AlphaFoldDB" id="B3S0J3"/>
<accession>B3S0J3</accession>
<evidence type="ECO:0000256" key="1">
    <source>
        <dbReference type="SAM" id="MobiDB-lite"/>
    </source>
</evidence>
<dbReference type="GO" id="GO:0008017">
    <property type="term" value="F:microtubule binding"/>
    <property type="evidence" value="ECO:0000318"/>
    <property type="project" value="GO_Central"/>
</dbReference>
<evidence type="ECO:0000259" key="2">
    <source>
        <dbReference type="SMART" id="SM01349"/>
    </source>
</evidence>
<dbReference type="InterPro" id="IPR024395">
    <property type="entry name" value="CLASP_N_dom"/>
</dbReference>
<dbReference type="GeneID" id="6754391"/>
<dbReference type="InterPro" id="IPR011989">
    <property type="entry name" value="ARM-like"/>
</dbReference>
<dbReference type="OrthoDB" id="63891at2759"/>
<feature type="compositionally biased region" description="Polar residues" evidence="1">
    <location>
        <begin position="180"/>
        <end position="194"/>
    </location>
</feature>
<dbReference type="Gene3D" id="1.25.10.10">
    <property type="entry name" value="Leucine-rich Repeat Variant"/>
    <property type="match status" value="2"/>
</dbReference>
<feature type="compositionally biased region" description="Basic and acidic residues" evidence="1">
    <location>
        <begin position="18"/>
        <end position="60"/>
    </location>
</feature>
<dbReference type="FunCoup" id="B3S0J3">
    <property type="interactions" value="9"/>
</dbReference>
<feature type="compositionally biased region" description="Basic residues" evidence="1">
    <location>
        <begin position="167"/>
        <end position="176"/>
    </location>
</feature>
<evidence type="ECO:0000313" key="3">
    <source>
        <dbReference type="EMBL" id="EDV24018.1"/>
    </source>
</evidence>
<dbReference type="InterPro" id="IPR034085">
    <property type="entry name" value="TOG"/>
</dbReference>